<gene>
    <name evidence="1" type="ORF">T03_219</name>
</gene>
<organism evidence="1 2">
    <name type="scientific">Trichinella britovi</name>
    <name type="common">Parasitic roundworm</name>
    <dbReference type="NCBI Taxonomy" id="45882"/>
    <lineage>
        <taxon>Eukaryota</taxon>
        <taxon>Metazoa</taxon>
        <taxon>Ecdysozoa</taxon>
        <taxon>Nematoda</taxon>
        <taxon>Enoplea</taxon>
        <taxon>Dorylaimia</taxon>
        <taxon>Trichinellida</taxon>
        <taxon>Trichinellidae</taxon>
        <taxon>Trichinella</taxon>
    </lineage>
</organism>
<protein>
    <submittedName>
        <fullName evidence="1">Uncharacterized protein</fullName>
    </submittedName>
</protein>
<name>A0A0V1CY39_TRIBR</name>
<evidence type="ECO:0000313" key="1">
    <source>
        <dbReference type="EMBL" id="KRY54186.1"/>
    </source>
</evidence>
<accession>A0A0V1CY39</accession>
<proteinExistence type="predicted"/>
<keyword evidence="2" id="KW-1185">Reference proteome</keyword>
<comment type="caution">
    <text evidence="1">The sequence shown here is derived from an EMBL/GenBank/DDBJ whole genome shotgun (WGS) entry which is preliminary data.</text>
</comment>
<sequence>MVYEGVVDGVSILMMRWKRGKQDKRRASQHWIGGGVVLGGHFTLIIQWKCNVQIYKTKLLLKGCGSGVPLLPDGAWSNGCWKCGWTVHHYECIVRYVDRGNIKTNGIGDAIHNTAKVVEVYWAGFHFIATGEV</sequence>
<dbReference type="EMBL" id="JYDI01000073">
    <property type="protein sequence ID" value="KRY54186.1"/>
    <property type="molecule type" value="Genomic_DNA"/>
</dbReference>
<dbReference type="Proteomes" id="UP000054653">
    <property type="component" value="Unassembled WGS sequence"/>
</dbReference>
<reference evidence="1 2" key="1">
    <citation type="submission" date="2015-01" db="EMBL/GenBank/DDBJ databases">
        <title>Evolution of Trichinella species and genotypes.</title>
        <authorList>
            <person name="Korhonen P.K."/>
            <person name="Edoardo P."/>
            <person name="Giuseppe L.R."/>
            <person name="Gasser R.B."/>
        </authorList>
    </citation>
    <scope>NUCLEOTIDE SEQUENCE [LARGE SCALE GENOMIC DNA]</scope>
    <source>
        <strain evidence="1">ISS120</strain>
    </source>
</reference>
<dbReference type="AlphaFoldDB" id="A0A0V1CY39"/>
<evidence type="ECO:0000313" key="2">
    <source>
        <dbReference type="Proteomes" id="UP000054653"/>
    </source>
</evidence>